<protein>
    <recommendedName>
        <fullName evidence="4">Reverse transcriptase Ty1/copia-type domain-containing protein</fullName>
    </recommendedName>
</protein>
<dbReference type="STRING" id="22663.A0A2I0KBD6"/>
<keyword evidence="3" id="KW-1185">Reference proteome</keyword>
<evidence type="ECO:0000256" key="1">
    <source>
        <dbReference type="SAM" id="MobiDB-lite"/>
    </source>
</evidence>
<gene>
    <name evidence="2" type="ORF">CRG98_013748</name>
</gene>
<evidence type="ECO:0000313" key="2">
    <source>
        <dbReference type="EMBL" id="PKI65844.1"/>
    </source>
</evidence>
<feature type="compositionally biased region" description="Basic and acidic residues" evidence="1">
    <location>
        <begin position="11"/>
        <end position="21"/>
    </location>
</feature>
<evidence type="ECO:0008006" key="4">
    <source>
        <dbReference type="Google" id="ProtNLM"/>
    </source>
</evidence>
<dbReference type="AlphaFoldDB" id="A0A2I0KBD6"/>
<name>A0A2I0KBD6_PUNGR</name>
<sequence>MALFSAQVTQEPHRSGRIHSEPERFGFLVTQDNDVLLVDKDEPTTYAEAMTGPDSKKRREATRFEVESMYTNQVRTLVDPPEGVKPIGCKWVFMKKTNMDVKAFDFIKNEDEPCVYKKVGGSAVV</sequence>
<comment type="caution">
    <text evidence="2">The sequence shown here is derived from an EMBL/GenBank/DDBJ whole genome shotgun (WGS) entry which is preliminary data.</text>
</comment>
<feature type="compositionally biased region" description="Polar residues" evidence="1">
    <location>
        <begin position="1"/>
        <end position="10"/>
    </location>
</feature>
<dbReference type="Proteomes" id="UP000233551">
    <property type="component" value="Unassembled WGS sequence"/>
</dbReference>
<accession>A0A2I0KBD6</accession>
<evidence type="ECO:0000313" key="3">
    <source>
        <dbReference type="Proteomes" id="UP000233551"/>
    </source>
</evidence>
<feature type="region of interest" description="Disordered" evidence="1">
    <location>
        <begin position="1"/>
        <end position="21"/>
    </location>
</feature>
<reference evidence="2 3" key="1">
    <citation type="submission" date="2017-11" db="EMBL/GenBank/DDBJ databases">
        <title>De-novo sequencing of pomegranate (Punica granatum L.) genome.</title>
        <authorList>
            <person name="Akparov Z."/>
            <person name="Amiraslanov A."/>
            <person name="Hajiyeva S."/>
            <person name="Abbasov M."/>
            <person name="Kaur K."/>
            <person name="Hamwieh A."/>
            <person name="Solovyev V."/>
            <person name="Salamov A."/>
            <person name="Braich B."/>
            <person name="Kosarev P."/>
            <person name="Mahmoud A."/>
            <person name="Hajiyev E."/>
            <person name="Babayeva S."/>
            <person name="Izzatullayeva V."/>
            <person name="Mammadov A."/>
            <person name="Mammadov A."/>
            <person name="Sharifova S."/>
            <person name="Ojaghi J."/>
            <person name="Eynullazada K."/>
            <person name="Bayramov B."/>
            <person name="Abdulazimova A."/>
            <person name="Shahmuradov I."/>
        </authorList>
    </citation>
    <scope>NUCLEOTIDE SEQUENCE [LARGE SCALE GENOMIC DNA]</scope>
    <source>
        <strain evidence="3">cv. AG2017</strain>
        <tissue evidence="2">Leaf</tissue>
    </source>
</reference>
<organism evidence="2 3">
    <name type="scientific">Punica granatum</name>
    <name type="common">Pomegranate</name>
    <dbReference type="NCBI Taxonomy" id="22663"/>
    <lineage>
        <taxon>Eukaryota</taxon>
        <taxon>Viridiplantae</taxon>
        <taxon>Streptophyta</taxon>
        <taxon>Embryophyta</taxon>
        <taxon>Tracheophyta</taxon>
        <taxon>Spermatophyta</taxon>
        <taxon>Magnoliopsida</taxon>
        <taxon>eudicotyledons</taxon>
        <taxon>Gunneridae</taxon>
        <taxon>Pentapetalae</taxon>
        <taxon>rosids</taxon>
        <taxon>malvids</taxon>
        <taxon>Myrtales</taxon>
        <taxon>Lythraceae</taxon>
        <taxon>Punica</taxon>
    </lineage>
</organism>
<proteinExistence type="predicted"/>
<dbReference type="EMBL" id="PGOL01000722">
    <property type="protein sequence ID" value="PKI65844.1"/>
    <property type="molecule type" value="Genomic_DNA"/>
</dbReference>